<evidence type="ECO:0000256" key="2">
    <source>
        <dbReference type="SAM" id="Phobius"/>
    </source>
</evidence>
<name>A0A8D5JKB8_9PROT</name>
<keyword evidence="2" id="KW-1133">Transmembrane helix</keyword>
<gene>
    <name evidence="4" type="ORF">ZMTM_00290</name>
</gene>
<organism evidence="4 5">
    <name type="scientific">Methyloradius palustris</name>
    <dbReference type="NCBI Taxonomy" id="2778876"/>
    <lineage>
        <taxon>Bacteria</taxon>
        <taxon>Pseudomonadati</taxon>
        <taxon>Pseudomonadota</taxon>
        <taxon>Betaproteobacteria</taxon>
        <taxon>Nitrosomonadales</taxon>
        <taxon>Methylophilaceae</taxon>
        <taxon>Methyloradius</taxon>
    </lineage>
</organism>
<proteinExistence type="predicted"/>
<evidence type="ECO:0000259" key="3">
    <source>
        <dbReference type="Pfam" id="PF13717"/>
    </source>
</evidence>
<dbReference type="Pfam" id="PF13717">
    <property type="entry name" value="Zn_ribbon_4"/>
    <property type="match status" value="1"/>
</dbReference>
<feature type="domain" description="Zinc finger/thioredoxin putative" evidence="3">
    <location>
        <begin position="5"/>
        <end position="38"/>
    </location>
</feature>
<dbReference type="KEGG" id="mpau:ZMTM_00290"/>
<dbReference type="InterPro" id="IPR011723">
    <property type="entry name" value="Znf/thioredoxin_put"/>
</dbReference>
<feature type="region of interest" description="Disordered" evidence="1">
    <location>
        <begin position="198"/>
        <end position="223"/>
    </location>
</feature>
<keyword evidence="5" id="KW-1185">Reference proteome</keyword>
<sequence length="396" mass="43523">MSLVTTCPACATSFLLKPEHLAAHRGDVRCGQCDFVFNALDKLGETVEITHTETPTAEIIEPLAEIIVEATAETDLEISESAITTEPEITWPEIIEPQPEVEIESSPDIKSELPPEIPAITLDDDPFGVTSFDEIAQKPVEEPNPEQLGDAFDQTDFTDLAPSTETSITNTPSPHADLVDYRIEPEVTETPIVDVEPEKTSGTSVTDMHVSEKPEPEATSTTFIDSISKTDEQLPEKQSRRKWLSIILAVILVIAALVQSTYYFRTQLSIMLPGLKPYLVQACAKLGCTVELPKNIKLLVIDDSSIQEDTEHADVIHLSSTLINNAEFPQAYPMLELTLTDANDAPSLRRTFKPSEYLPPNTKIADGIPAGEELHIDLALTTNGEKVSGYRVQVNY</sequence>
<dbReference type="Proteomes" id="UP000826722">
    <property type="component" value="Chromosome"/>
</dbReference>
<dbReference type="RefSeq" id="WP_221765506.1">
    <property type="nucleotide sequence ID" value="NZ_AP024110.1"/>
</dbReference>
<dbReference type="Pfam" id="PF11906">
    <property type="entry name" value="DUF3426"/>
    <property type="match status" value="1"/>
</dbReference>
<dbReference type="EMBL" id="AP024110">
    <property type="protein sequence ID" value="BCM23770.1"/>
    <property type="molecule type" value="Genomic_DNA"/>
</dbReference>
<keyword evidence="2" id="KW-0812">Transmembrane</keyword>
<protein>
    <recommendedName>
        <fullName evidence="3">Zinc finger/thioredoxin putative domain-containing protein</fullName>
    </recommendedName>
</protein>
<evidence type="ECO:0000313" key="5">
    <source>
        <dbReference type="Proteomes" id="UP000826722"/>
    </source>
</evidence>
<reference evidence="4" key="1">
    <citation type="journal article" date="2021" name="Arch. Microbiol.">
        <title>Methyloradius palustris gen. nov., sp. nov., a methanol-oxidizing bacterium isolated from snow.</title>
        <authorList>
            <person name="Miyadera T."/>
            <person name="Kojima H."/>
            <person name="Fukui M."/>
        </authorList>
    </citation>
    <scope>NUCLEOTIDE SEQUENCE</scope>
    <source>
        <strain evidence="4">Zm11</strain>
    </source>
</reference>
<dbReference type="InterPro" id="IPR021834">
    <property type="entry name" value="DUF3426"/>
</dbReference>
<dbReference type="NCBIfam" id="TIGR02098">
    <property type="entry name" value="MJ0042_CXXC"/>
    <property type="match status" value="1"/>
</dbReference>
<evidence type="ECO:0000256" key="1">
    <source>
        <dbReference type="SAM" id="MobiDB-lite"/>
    </source>
</evidence>
<keyword evidence="2" id="KW-0472">Membrane</keyword>
<dbReference type="AlphaFoldDB" id="A0A8D5JKB8"/>
<feature type="transmembrane region" description="Helical" evidence="2">
    <location>
        <begin position="243"/>
        <end position="264"/>
    </location>
</feature>
<accession>A0A8D5JKB8</accession>
<evidence type="ECO:0000313" key="4">
    <source>
        <dbReference type="EMBL" id="BCM23770.1"/>
    </source>
</evidence>